<dbReference type="SUPFAM" id="SSF58104">
    <property type="entry name" value="Methyl-accepting chemotaxis protein (MCP) signaling domain"/>
    <property type="match status" value="1"/>
</dbReference>
<dbReference type="Proteomes" id="UP000502179">
    <property type="component" value="Chromosome"/>
</dbReference>
<dbReference type="AlphaFoldDB" id="A0A6G7PXK3"/>
<keyword evidence="2" id="KW-1185">Reference proteome</keyword>
<organism evidence="1 2">
    <name type="scientific">Thermosulfuriphilus ammonigenes</name>
    <dbReference type="NCBI Taxonomy" id="1936021"/>
    <lineage>
        <taxon>Bacteria</taxon>
        <taxon>Pseudomonadati</taxon>
        <taxon>Thermodesulfobacteriota</taxon>
        <taxon>Thermodesulfobacteria</taxon>
        <taxon>Thermodesulfobacteriales</taxon>
        <taxon>Thermodesulfobacteriaceae</taxon>
        <taxon>Thermosulfuriphilus</taxon>
    </lineage>
</organism>
<accession>A0A6G7PXK3</accession>
<gene>
    <name evidence="1" type="ORF">G4V39_08550</name>
</gene>
<reference evidence="1 2" key="1">
    <citation type="submission" date="2020-02" db="EMBL/GenBank/DDBJ databases">
        <title>Genome analysis of Thermosulfuriphilus ammonigenes ST65T, an anaerobic thermophilic chemolithoautotrophic bacterium isolated from a deep-sea hydrothermal vent.</title>
        <authorList>
            <person name="Slobodkina G."/>
            <person name="Allioux M."/>
            <person name="Merkel A."/>
            <person name="Alain K."/>
            <person name="Jebbar M."/>
            <person name="Slobodkin A."/>
        </authorList>
    </citation>
    <scope>NUCLEOTIDE SEQUENCE [LARGE SCALE GENOMIC DNA]</scope>
    <source>
        <strain evidence="1 2">ST65</strain>
    </source>
</reference>
<dbReference type="RefSeq" id="WP_166032535.1">
    <property type="nucleotide sequence ID" value="NZ_CP048877.1"/>
</dbReference>
<dbReference type="KEGG" id="tav:G4V39_08550"/>
<sequence>MELQQLVLVAAVVVFAVGTFYLIGLLNKLKETLNSLDSTVVQLKTTATRLEEEVVPLLSQLKETAASLKELGDAATKAVITVEGEIKPLSQELQGALSQLQATLATVGRGVEEISQTMAAAGRGLDQRLQREIPELLNQLKEMAEHFGHLAEGINQRLAKTDELFEAIGEAGQTAQTVTKLVRGGLTQLAVEVASMAVGLKTTLRYLTETLGKEVDKR</sequence>
<evidence type="ECO:0000313" key="2">
    <source>
        <dbReference type="Proteomes" id="UP000502179"/>
    </source>
</evidence>
<protein>
    <submittedName>
        <fullName evidence="1">Uncharacterized protein</fullName>
    </submittedName>
</protein>
<dbReference type="EMBL" id="CP048877">
    <property type="protein sequence ID" value="QIJ72317.1"/>
    <property type="molecule type" value="Genomic_DNA"/>
</dbReference>
<name>A0A6G7PXK3_9BACT</name>
<dbReference type="Gene3D" id="1.10.287.950">
    <property type="entry name" value="Methyl-accepting chemotaxis protein"/>
    <property type="match status" value="1"/>
</dbReference>
<evidence type="ECO:0000313" key="1">
    <source>
        <dbReference type="EMBL" id="QIJ72317.1"/>
    </source>
</evidence>
<proteinExistence type="predicted"/>